<keyword evidence="8" id="KW-0456">Lyase</keyword>
<evidence type="ECO:0000256" key="8">
    <source>
        <dbReference type="ARBA" id="ARBA00023239"/>
    </source>
</evidence>
<dbReference type="EMBL" id="CAJNOR010002396">
    <property type="protein sequence ID" value="CAF1288358.1"/>
    <property type="molecule type" value="Genomic_DNA"/>
</dbReference>
<dbReference type="Gene3D" id="1.20.1340.10">
    <property type="entry name" value="dopa decarboxylase, N-terminal domain"/>
    <property type="match status" value="1"/>
</dbReference>
<reference evidence="13" key="1">
    <citation type="submission" date="2021-02" db="EMBL/GenBank/DDBJ databases">
        <authorList>
            <person name="Nowell W R."/>
        </authorList>
    </citation>
    <scope>NUCLEOTIDE SEQUENCE</scope>
</reference>
<gene>
    <name evidence="13" type="ORF">XAT740_LOCUS28198</name>
</gene>
<evidence type="ECO:0000256" key="10">
    <source>
        <dbReference type="PIRSR" id="PIRSR602129-50"/>
    </source>
</evidence>
<dbReference type="InterPro" id="IPR036249">
    <property type="entry name" value="Thioredoxin-like_sf"/>
</dbReference>
<protein>
    <recommendedName>
        <fullName evidence="9">Histidine decarboxylase</fullName>
        <ecNumber evidence="4">4.1.1.22</ecNumber>
    </recommendedName>
</protein>
<evidence type="ECO:0000256" key="1">
    <source>
        <dbReference type="ARBA" id="ARBA00001933"/>
    </source>
</evidence>
<feature type="chain" id="PRO_5032770129" description="Histidine decarboxylase" evidence="11">
    <location>
        <begin position="18"/>
        <end position="878"/>
    </location>
</feature>
<dbReference type="Proteomes" id="UP000663828">
    <property type="component" value="Unassembled WGS sequence"/>
</dbReference>
<proteinExistence type="inferred from homology"/>
<sequence length="878" mass="98034">MQTSSVVLLLALTFVSGQVPIPSRPDGWGVGGPADAHAVIEMFLDPLCPDCKASWPTVLQVIQAYGTRIHFRIHTFPLPYHTNSFVVSQGLHVIANATSRNSDAIFKTATAIFQNQQTWYNDATKSMTMPEVVNSLATFVAQLGFITKDKFLAGMASDDLNDETRISWKYACSRGVVGTPTFLINGVATGADASWSLNDWKSVIDPILASNEKDSSAIKDCPPGQQTCEYMPHKTQCCLAGERCIPNVGCRCFNLKNVSFSIPFGVKFNMDAEEFRQRGKEMVDFIADYLTDIRSRRVLPNVKPGYMRSMIDDEAPLCGEQWEDIFKDVERVIMPGITHWQSPYMHAYFPALNSYPSMLGDMLANGLNQLGFTWASSPACTELETIVMDWLAKMIGLPNDFLHSQENTTGGGVIQTTASEATLVALLAARKEVIHRVQAQFPYLSPAEINGRLVAYCSDQAHSSVEKACLIGLVKLNLVSSDESLRLRGNALRQAIAKDKENGLIPFYLCATLGTTGACAFDSLVELGAICEREQIWIHVDAAYAGSAFVCPEFRHFMNGVELTQSFAFNPSKWLMVHFDCTAMWVKSSPALHRAFNVDPLYLQHENAGVAIDYMHWQVPLSRRFRALKLWFVIRSFGIEGLQKHIRNGVEMAKLFESLVKSDNRFEIPAERHLGLVTFRLKGGNELTEQLLKDLNMDGRIHCVPASIKGKYIIRFTVTASSTNTDDIRRDWQIIRQSASKIHSPIDHLTPQGQLNKMKHLSDDFRMSLVLSNTPHSPCLINGSFAAILPLDTSRIYAMTHELSQRALNHSLLPISTRRRTKNVLSHPTMNKQMSIDPSMINYDYKKKRLVSPTSSSLPMSRQGSLDSRVEEILENNS</sequence>
<dbReference type="CDD" id="cd02972">
    <property type="entry name" value="DsbA_family"/>
    <property type="match status" value="1"/>
</dbReference>
<dbReference type="GO" id="GO:0004398">
    <property type="term" value="F:histidine decarboxylase activity"/>
    <property type="evidence" value="ECO:0007669"/>
    <property type="project" value="UniProtKB-EC"/>
</dbReference>
<dbReference type="GO" id="GO:0001694">
    <property type="term" value="P:histamine biosynthetic process"/>
    <property type="evidence" value="ECO:0007669"/>
    <property type="project" value="TreeGrafter"/>
</dbReference>
<evidence type="ECO:0000256" key="3">
    <source>
        <dbReference type="ARBA" id="ARBA00011738"/>
    </source>
</evidence>
<evidence type="ECO:0000313" key="13">
    <source>
        <dbReference type="EMBL" id="CAF1288358.1"/>
    </source>
</evidence>
<keyword evidence="14" id="KW-1185">Reference proteome</keyword>
<evidence type="ECO:0000256" key="7">
    <source>
        <dbReference type="ARBA" id="ARBA00022898"/>
    </source>
</evidence>
<organism evidence="13 14">
    <name type="scientific">Adineta ricciae</name>
    <name type="common">Rotifer</name>
    <dbReference type="NCBI Taxonomy" id="249248"/>
    <lineage>
        <taxon>Eukaryota</taxon>
        <taxon>Metazoa</taxon>
        <taxon>Spiralia</taxon>
        <taxon>Gnathifera</taxon>
        <taxon>Rotifera</taxon>
        <taxon>Eurotatoria</taxon>
        <taxon>Bdelloidea</taxon>
        <taxon>Adinetida</taxon>
        <taxon>Adinetidae</taxon>
        <taxon>Adineta</taxon>
    </lineage>
</organism>
<dbReference type="InterPro" id="IPR015424">
    <property type="entry name" value="PyrdxlP-dep_Trfase"/>
</dbReference>
<dbReference type="PANTHER" id="PTHR11999:SF68">
    <property type="entry name" value="HISTIDINE DECARBOXYLASE"/>
    <property type="match status" value="1"/>
</dbReference>
<dbReference type="SUPFAM" id="SSF53383">
    <property type="entry name" value="PLP-dependent transferases"/>
    <property type="match status" value="1"/>
</dbReference>
<dbReference type="FunFam" id="3.90.1150.10:FF:000018">
    <property type="entry name" value="Histidine decarboxylase"/>
    <property type="match status" value="1"/>
</dbReference>
<evidence type="ECO:0000256" key="5">
    <source>
        <dbReference type="ARBA" id="ARBA00022584"/>
    </source>
</evidence>
<comment type="subunit">
    <text evidence="3">Homodimer.</text>
</comment>
<evidence type="ECO:0000256" key="9">
    <source>
        <dbReference type="ARBA" id="ARBA00039946"/>
    </source>
</evidence>
<dbReference type="InterPro" id="IPR012336">
    <property type="entry name" value="Thioredoxin-like_fold"/>
</dbReference>
<dbReference type="InterPro" id="IPR021115">
    <property type="entry name" value="Pyridoxal-P_BS"/>
</dbReference>
<dbReference type="PRINTS" id="PR00800">
    <property type="entry name" value="YHDCRBOXLASE"/>
</dbReference>
<evidence type="ECO:0000256" key="11">
    <source>
        <dbReference type="SAM" id="SignalP"/>
    </source>
</evidence>
<dbReference type="FunFam" id="3.40.640.10:FF:000025">
    <property type="entry name" value="Histidine decarboxylase"/>
    <property type="match status" value="1"/>
</dbReference>
<feature type="domain" description="Thioredoxin-like fold" evidence="12">
    <location>
        <begin position="32"/>
        <end position="205"/>
    </location>
</feature>
<comment type="cofactor">
    <cofactor evidence="1 10">
        <name>pyridoxal 5'-phosphate</name>
        <dbReference type="ChEBI" id="CHEBI:597326"/>
    </cofactor>
</comment>
<dbReference type="Pfam" id="PF13462">
    <property type="entry name" value="Thioredoxin_4"/>
    <property type="match status" value="1"/>
</dbReference>
<dbReference type="Pfam" id="PF00282">
    <property type="entry name" value="Pyridoxal_deC"/>
    <property type="match status" value="1"/>
</dbReference>
<feature type="modified residue" description="N6-(pyridoxal phosphate)lysine" evidence="10">
    <location>
        <position position="573"/>
    </location>
</feature>
<dbReference type="InterPro" id="IPR010977">
    <property type="entry name" value="Aromatic_deC"/>
</dbReference>
<keyword evidence="5" id="KW-0127">Catecholamine biosynthesis</keyword>
<accession>A0A815CQP1</accession>
<dbReference type="InterPro" id="IPR002129">
    <property type="entry name" value="PyrdxlP-dep_de-COase"/>
</dbReference>
<dbReference type="SUPFAM" id="SSF52833">
    <property type="entry name" value="Thioredoxin-like"/>
    <property type="match status" value="1"/>
</dbReference>
<keyword evidence="7 10" id="KW-0663">Pyridoxal phosphate</keyword>
<evidence type="ECO:0000256" key="6">
    <source>
        <dbReference type="ARBA" id="ARBA00022793"/>
    </source>
</evidence>
<dbReference type="PROSITE" id="PS00392">
    <property type="entry name" value="DDC_GAD_HDC_YDC"/>
    <property type="match status" value="1"/>
</dbReference>
<dbReference type="GO" id="GO:0006548">
    <property type="term" value="P:L-histidine catabolic process"/>
    <property type="evidence" value="ECO:0007669"/>
    <property type="project" value="TreeGrafter"/>
</dbReference>
<dbReference type="CDD" id="cd06450">
    <property type="entry name" value="DOPA_deC_like"/>
    <property type="match status" value="1"/>
</dbReference>
<keyword evidence="11" id="KW-0732">Signal</keyword>
<evidence type="ECO:0000259" key="12">
    <source>
        <dbReference type="Pfam" id="PF13462"/>
    </source>
</evidence>
<evidence type="ECO:0000313" key="14">
    <source>
        <dbReference type="Proteomes" id="UP000663828"/>
    </source>
</evidence>
<dbReference type="EC" id="4.1.1.22" evidence="4"/>
<feature type="signal peptide" evidence="11">
    <location>
        <begin position="1"/>
        <end position="17"/>
    </location>
</feature>
<dbReference type="InterPro" id="IPR015422">
    <property type="entry name" value="PyrdxlP-dep_Trfase_small"/>
</dbReference>
<dbReference type="FunFam" id="1.20.1340.10:FF:000001">
    <property type="entry name" value="Histidine decarboxylase"/>
    <property type="match status" value="1"/>
</dbReference>
<evidence type="ECO:0000256" key="2">
    <source>
        <dbReference type="ARBA" id="ARBA00009533"/>
    </source>
</evidence>
<dbReference type="GO" id="GO:0005737">
    <property type="term" value="C:cytoplasm"/>
    <property type="evidence" value="ECO:0007669"/>
    <property type="project" value="TreeGrafter"/>
</dbReference>
<name>A0A815CQP1_ADIRI</name>
<dbReference type="PANTHER" id="PTHR11999">
    <property type="entry name" value="GROUP II PYRIDOXAL-5-PHOSPHATE DECARBOXYLASE"/>
    <property type="match status" value="1"/>
</dbReference>
<dbReference type="Gene3D" id="3.40.640.10">
    <property type="entry name" value="Type I PLP-dependent aspartate aminotransferase-like (Major domain)"/>
    <property type="match status" value="1"/>
</dbReference>
<dbReference type="Gene3D" id="3.40.30.10">
    <property type="entry name" value="Glutaredoxin"/>
    <property type="match status" value="1"/>
</dbReference>
<comment type="caution">
    <text evidence="13">The sequence shown here is derived from an EMBL/GenBank/DDBJ whole genome shotgun (WGS) entry which is preliminary data.</text>
</comment>
<dbReference type="GO" id="GO:0042423">
    <property type="term" value="P:catecholamine biosynthetic process"/>
    <property type="evidence" value="ECO:0007669"/>
    <property type="project" value="UniProtKB-KW"/>
</dbReference>
<keyword evidence="6" id="KW-0210">Decarboxylase</keyword>
<evidence type="ECO:0000256" key="4">
    <source>
        <dbReference type="ARBA" id="ARBA00012320"/>
    </source>
</evidence>
<dbReference type="Gene3D" id="3.90.1150.10">
    <property type="entry name" value="Aspartate Aminotransferase, domain 1"/>
    <property type="match status" value="1"/>
</dbReference>
<comment type="similarity">
    <text evidence="2">Belongs to the group II decarboxylase family.</text>
</comment>
<dbReference type="AlphaFoldDB" id="A0A815CQP1"/>
<dbReference type="GO" id="GO:0030170">
    <property type="term" value="F:pyridoxal phosphate binding"/>
    <property type="evidence" value="ECO:0007669"/>
    <property type="project" value="InterPro"/>
</dbReference>
<dbReference type="InterPro" id="IPR015421">
    <property type="entry name" value="PyrdxlP-dep_Trfase_major"/>
</dbReference>